<dbReference type="AlphaFoldDB" id="A0A7C3NDX3"/>
<organism evidence="2">
    <name type="scientific">candidate division WOR-3 bacterium</name>
    <dbReference type="NCBI Taxonomy" id="2052148"/>
    <lineage>
        <taxon>Bacteria</taxon>
        <taxon>Bacteria division WOR-3</taxon>
    </lineage>
</organism>
<evidence type="ECO:0000313" key="2">
    <source>
        <dbReference type="EMBL" id="HFK23882.1"/>
    </source>
</evidence>
<feature type="transmembrane region" description="Helical" evidence="1">
    <location>
        <begin position="50"/>
        <end position="69"/>
    </location>
</feature>
<proteinExistence type="predicted"/>
<keyword evidence="1" id="KW-0812">Transmembrane</keyword>
<gene>
    <name evidence="2" type="ORF">ENS15_04445</name>
</gene>
<sequence>MDKSFQPVSPKEIPLERKEEILKKIAENIVKRSLTAPAIMFLESIKPMNFISAQIMIFLEPIILTFFNIKEYREASLIFEERDSVEKLIRYIEDFENQHKRKKKDIKEDK</sequence>
<dbReference type="EMBL" id="DSTT01000005">
    <property type="protein sequence ID" value="HFK23882.1"/>
    <property type="molecule type" value="Genomic_DNA"/>
</dbReference>
<keyword evidence="1" id="KW-0472">Membrane</keyword>
<name>A0A7C3NDX3_UNCW3</name>
<comment type="caution">
    <text evidence="2">The sequence shown here is derived from an EMBL/GenBank/DDBJ whole genome shotgun (WGS) entry which is preliminary data.</text>
</comment>
<evidence type="ECO:0000256" key="1">
    <source>
        <dbReference type="SAM" id="Phobius"/>
    </source>
</evidence>
<accession>A0A7C3NDX3</accession>
<reference evidence="2" key="1">
    <citation type="journal article" date="2020" name="mSystems">
        <title>Genome- and Community-Level Interaction Insights into Carbon Utilization and Element Cycling Functions of Hydrothermarchaeota in Hydrothermal Sediment.</title>
        <authorList>
            <person name="Zhou Z."/>
            <person name="Liu Y."/>
            <person name="Xu W."/>
            <person name="Pan J."/>
            <person name="Luo Z.H."/>
            <person name="Li M."/>
        </authorList>
    </citation>
    <scope>NUCLEOTIDE SEQUENCE [LARGE SCALE GENOMIC DNA]</scope>
    <source>
        <strain evidence="2">SpSt-464</strain>
    </source>
</reference>
<protein>
    <submittedName>
        <fullName evidence="2">Uncharacterized protein</fullName>
    </submittedName>
</protein>
<keyword evidence="1" id="KW-1133">Transmembrane helix</keyword>